<dbReference type="Pfam" id="PF01094">
    <property type="entry name" value="ANF_receptor"/>
    <property type="match status" value="1"/>
</dbReference>
<comment type="subcellular location">
    <subcellularLocation>
        <location evidence="1">Membrane</location>
    </subcellularLocation>
</comment>
<dbReference type="AlphaFoldDB" id="A0AAD4N9L8"/>
<dbReference type="GO" id="GO:0017046">
    <property type="term" value="F:peptide hormone binding"/>
    <property type="evidence" value="ECO:0007669"/>
    <property type="project" value="TreeGrafter"/>
</dbReference>
<feature type="transmembrane region" description="Helical" evidence="5">
    <location>
        <begin position="12"/>
        <end position="30"/>
    </location>
</feature>
<dbReference type="Gene3D" id="3.40.50.2300">
    <property type="match status" value="1"/>
</dbReference>
<dbReference type="Proteomes" id="UP001201812">
    <property type="component" value="Unassembled WGS sequence"/>
</dbReference>
<evidence type="ECO:0000256" key="5">
    <source>
        <dbReference type="SAM" id="Phobius"/>
    </source>
</evidence>
<dbReference type="GO" id="GO:0016020">
    <property type="term" value="C:membrane"/>
    <property type="evidence" value="ECO:0007669"/>
    <property type="project" value="UniProtKB-SubCell"/>
</dbReference>
<evidence type="ECO:0000256" key="3">
    <source>
        <dbReference type="ARBA" id="ARBA00022989"/>
    </source>
</evidence>
<evidence type="ECO:0000259" key="6">
    <source>
        <dbReference type="Pfam" id="PF01094"/>
    </source>
</evidence>
<evidence type="ECO:0000256" key="1">
    <source>
        <dbReference type="ARBA" id="ARBA00004370"/>
    </source>
</evidence>
<comment type="caution">
    <text evidence="7">The sequence shown here is derived from an EMBL/GenBank/DDBJ whole genome shotgun (WGS) entry which is preliminary data.</text>
</comment>
<keyword evidence="7" id="KW-0675">Receptor</keyword>
<evidence type="ECO:0000256" key="2">
    <source>
        <dbReference type="ARBA" id="ARBA00022692"/>
    </source>
</evidence>
<reference evidence="7" key="1">
    <citation type="submission" date="2022-01" db="EMBL/GenBank/DDBJ databases">
        <title>Genome Sequence Resource for Two Populations of Ditylenchus destructor, the Migratory Endoparasitic Phytonematode.</title>
        <authorList>
            <person name="Zhang H."/>
            <person name="Lin R."/>
            <person name="Xie B."/>
        </authorList>
    </citation>
    <scope>NUCLEOTIDE SEQUENCE</scope>
    <source>
        <strain evidence="7">BazhouSP</strain>
    </source>
</reference>
<name>A0AAD4N9L8_9BILA</name>
<dbReference type="SUPFAM" id="SSF53822">
    <property type="entry name" value="Periplasmic binding protein-like I"/>
    <property type="match status" value="1"/>
</dbReference>
<feature type="domain" description="Receptor ligand binding region" evidence="6">
    <location>
        <begin position="128"/>
        <end position="257"/>
    </location>
</feature>
<protein>
    <submittedName>
        <fullName evidence="7">Receptor family ligand binding region domain-containing protein</fullName>
    </submittedName>
</protein>
<dbReference type="InterPro" id="IPR001828">
    <property type="entry name" value="ANF_lig-bd_rcpt"/>
</dbReference>
<dbReference type="PANTHER" id="PTHR44755:SF8">
    <property type="entry name" value="RECEPTOR LIGAND BINDING REGION DOMAIN-CONTAINING PROTEIN"/>
    <property type="match status" value="1"/>
</dbReference>
<organism evidence="7 8">
    <name type="scientific">Ditylenchus destructor</name>
    <dbReference type="NCBI Taxonomy" id="166010"/>
    <lineage>
        <taxon>Eukaryota</taxon>
        <taxon>Metazoa</taxon>
        <taxon>Ecdysozoa</taxon>
        <taxon>Nematoda</taxon>
        <taxon>Chromadorea</taxon>
        <taxon>Rhabditida</taxon>
        <taxon>Tylenchina</taxon>
        <taxon>Tylenchomorpha</taxon>
        <taxon>Sphaerularioidea</taxon>
        <taxon>Anguinidae</taxon>
        <taxon>Anguininae</taxon>
        <taxon>Ditylenchus</taxon>
    </lineage>
</organism>
<evidence type="ECO:0000313" key="7">
    <source>
        <dbReference type="EMBL" id="KAI1722157.1"/>
    </source>
</evidence>
<evidence type="ECO:0000256" key="4">
    <source>
        <dbReference type="ARBA" id="ARBA00023136"/>
    </source>
</evidence>
<accession>A0AAD4N9L8</accession>
<gene>
    <name evidence="7" type="ORF">DdX_04465</name>
</gene>
<dbReference type="PANTHER" id="PTHR44755">
    <property type="entry name" value="NATRIURETIC PEPTIDE RECEPTOR 3-RELATED"/>
    <property type="match status" value="1"/>
</dbReference>
<proteinExistence type="predicted"/>
<dbReference type="GO" id="GO:0038023">
    <property type="term" value="F:signaling receptor activity"/>
    <property type="evidence" value="ECO:0007669"/>
    <property type="project" value="TreeGrafter"/>
</dbReference>
<keyword evidence="8" id="KW-1185">Reference proteome</keyword>
<evidence type="ECO:0000313" key="8">
    <source>
        <dbReference type="Proteomes" id="UP001201812"/>
    </source>
</evidence>
<keyword evidence="4 5" id="KW-0472">Membrane</keyword>
<dbReference type="InterPro" id="IPR028082">
    <property type="entry name" value="Peripla_BP_I"/>
</dbReference>
<dbReference type="EMBL" id="JAKKPZ010000004">
    <property type="protein sequence ID" value="KAI1722157.1"/>
    <property type="molecule type" value="Genomic_DNA"/>
</dbReference>
<sequence length="341" mass="38425">MQRHSGIRQHKHGTLNLLSILTALFFAFFIQSLCYTGSNAYSNSSGDNGTLLIPIEALNSNNYVSISANLTRVSRAVRSLQAPYMFPLHGAVFLPHDAELITDDGEPPERHLATVESVMPIIDVAVEEAHRLIISRWYSSPDWLRIHVAPILQCDDQKRAAWAALEAVQWTNGSGLDVSFGPACDYVLATITRILSFHSVPMFTNAGFSEFFQVKSSSLLTRVGPLQEHVSMTLEQMFHQFKWSKSQLLYEKTFWESELREAGFCKLLMNGLYLRSVEKKWDLKMEARIVPSTPHSLPSEKRSILKNHLIDAVGINYGGGRLKTVIVSWSVVIERKFRACV</sequence>
<keyword evidence="3 5" id="KW-1133">Transmembrane helix</keyword>
<dbReference type="GO" id="GO:0007165">
    <property type="term" value="P:signal transduction"/>
    <property type="evidence" value="ECO:0007669"/>
    <property type="project" value="TreeGrafter"/>
</dbReference>
<keyword evidence="2 5" id="KW-0812">Transmembrane</keyword>
<dbReference type="InterPro" id="IPR052612">
    <property type="entry name" value="ANP_Clearance_Receptor"/>
</dbReference>